<dbReference type="OrthoDB" id="5405119at2"/>
<organism evidence="1 2">
    <name type="scientific">Desulfuromonas acetoxidans (strain DSM 684 / 11070)</name>
    <dbReference type="NCBI Taxonomy" id="281689"/>
    <lineage>
        <taxon>Bacteria</taxon>
        <taxon>Pseudomonadati</taxon>
        <taxon>Thermodesulfobacteriota</taxon>
        <taxon>Desulfuromonadia</taxon>
        <taxon>Desulfuromonadales</taxon>
        <taxon>Desulfuromonadaceae</taxon>
        <taxon>Desulfuromonas</taxon>
    </lineage>
</organism>
<gene>
    <name evidence="1" type="ORF">Dace_2701</name>
</gene>
<accession>Q1K233</accession>
<dbReference type="Proteomes" id="UP000005695">
    <property type="component" value="Unassembled WGS sequence"/>
</dbReference>
<evidence type="ECO:0000313" key="1">
    <source>
        <dbReference type="EMBL" id="EAT16606.1"/>
    </source>
</evidence>
<evidence type="ECO:0000313" key="2">
    <source>
        <dbReference type="Proteomes" id="UP000005695"/>
    </source>
</evidence>
<proteinExistence type="predicted"/>
<name>Q1K233_DESA6</name>
<keyword evidence="2" id="KW-1185">Reference proteome</keyword>
<protein>
    <submittedName>
        <fullName evidence="1">Uncharacterized protein</fullName>
    </submittedName>
</protein>
<reference evidence="1" key="2">
    <citation type="submission" date="2006-05" db="EMBL/GenBank/DDBJ databases">
        <title>Sequencing of the draft genome and assembly of Desulfuromonas acetoxidans DSM 684.</title>
        <authorList>
            <consortium name="US DOE Joint Genome Institute (JGI-PGF)"/>
            <person name="Copeland A."/>
            <person name="Lucas S."/>
            <person name="Lapidus A."/>
            <person name="Barry K."/>
            <person name="Detter J.C."/>
            <person name="Glavina del Rio T."/>
            <person name="Hammon N."/>
            <person name="Israni S."/>
            <person name="Dalin E."/>
            <person name="Tice H."/>
            <person name="Bruce D."/>
            <person name="Pitluck S."/>
            <person name="Richardson P."/>
        </authorList>
    </citation>
    <scope>NUCLEOTIDE SEQUENCE [LARGE SCALE GENOMIC DNA]</scope>
    <source>
        <strain evidence="1">DSM 684</strain>
    </source>
</reference>
<dbReference type="AlphaFoldDB" id="Q1K233"/>
<sequence length="470" mass="53923">MTIQDRHDILTRLIDLASADTYYHDLYRQRASFYLQQELSQDAYHAYKKMKIQKGALPNQIRNAILQKDWQTVKELTEQDKKMRSELQRRAESVVFAEKIYEPVDVAIDPFSPGMHTLVGLTMGRLKELHRKTVVSLQKLSEKDNDWRGFYQQRLEVFNTLSISDASIDDEEQFVPEVVLEEEAEEALESGNMARLEQLAEKILEGKNDDGQPTSEQLLADKHQHPDDFLYQFSPAVIERAAQFGLSHYQVAENSQEYAPLSRFAWHPTFTDVEDREPHVLQVPDIPFDDNTPEALKARIQMFAVHPFINSSGVRFLPHMVAEDLLVEDFPEPEAGGVFPDGGLLKFLGLNQRSLLDRQTIEAALLAHGNTFVEQELGLDPRQFKLVCIPADLHLRIGQDRGWGQQKIWTHFDGYMVMEAGRRRALAGGDVRYGGIYDLLGISRNYSSERIITRFAVVQRKRLAVWQNGL</sequence>
<reference evidence="1" key="1">
    <citation type="submission" date="2006-05" db="EMBL/GenBank/DDBJ databases">
        <title>Annotation of the draft genome assembly of Desulfuromonas acetoxidans DSM 684.</title>
        <authorList>
            <consortium name="US DOE Joint Genome Institute (JGI-ORNL)"/>
            <person name="Larimer F."/>
            <person name="Land M."/>
            <person name="Hauser L."/>
        </authorList>
    </citation>
    <scope>NUCLEOTIDE SEQUENCE [LARGE SCALE GENOMIC DNA]</scope>
    <source>
        <strain evidence="1">DSM 684</strain>
    </source>
</reference>
<dbReference type="RefSeq" id="WP_005998636.1">
    <property type="nucleotide sequence ID" value="NZ_AAEW02000004.1"/>
</dbReference>
<dbReference type="EMBL" id="AAEW02000004">
    <property type="protein sequence ID" value="EAT16606.1"/>
    <property type="molecule type" value="Genomic_DNA"/>
</dbReference>
<comment type="caution">
    <text evidence="1">The sequence shown here is derived from an EMBL/GenBank/DDBJ whole genome shotgun (WGS) entry which is preliminary data.</text>
</comment>